<dbReference type="AlphaFoldDB" id="A0A9R1FNM2"/>
<accession>A0A9R1FNM2</accession>
<name>A0A9R1FNM2_WHEAT</name>
<proteinExistence type="predicted"/>
<sequence>VVAVAAGAEQEHGEREDHDEAGDAEAEAPADVVLDVAGDHGGGGGAGAHAEVPPVEEGAPGDGLLGVVLVELVGAERLRAGLVPGLRQRHQVERDVEDGHLHRRRRA</sequence>
<gene>
    <name evidence="2" type="ORF">CFC21_043077</name>
</gene>
<organism evidence="2">
    <name type="scientific">Triticum aestivum</name>
    <name type="common">Wheat</name>
    <dbReference type="NCBI Taxonomy" id="4565"/>
    <lineage>
        <taxon>Eukaryota</taxon>
        <taxon>Viridiplantae</taxon>
        <taxon>Streptophyta</taxon>
        <taxon>Embryophyta</taxon>
        <taxon>Tracheophyta</taxon>
        <taxon>Spermatophyta</taxon>
        <taxon>Magnoliopsida</taxon>
        <taxon>Liliopsida</taxon>
        <taxon>Poales</taxon>
        <taxon>Poaceae</taxon>
        <taxon>BOP clade</taxon>
        <taxon>Pooideae</taxon>
        <taxon>Triticodae</taxon>
        <taxon>Triticeae</taxon>
        <taxon>Triticinae</taxon>
        <taxon>Triticum</taxon>
    </lineage>
</organism>
<feature type="non-terminal residue" evidence="2">
    <location>
        <position position="107"/>
    </location>
</feature>
<feature type="non-terminal residue" evidence="2">
    <location>
        <position position="1"/>
    </location>
</feature>
<reference evidence="2" key="1">
    <citation type="journal article" date="2017" name="Gigascience">
        <title>The first near-complete assembly of the hexaploid bread wheat genome, Triticum aestivum.</title>
        <authorList>
            <person name="Zimin A.V."/>
            <person name="Puiu D."/>
            <person name="Hall R."/>
            <person name="Kingan S."/>
            <person name="Clavijo B.J."/>
            <person name="Salzberg S.L."/>
        </authorList>
    </citation>
    <scope>NUCLEOTIDE SEQUENCE</scope>
    <source>
        <tissue evidence="2">Leaf</tissue>
    </source>
</reference>
<reference evidence="2" key="2">
    <citation type="submission" date="2020-03" db="EMBL/GenBank/DDBJ databases">
        <title>The second near-complete assembly of the hexaploid bread wheat (Triticum aestivum) genome.</title>
        <authorList>
            <person name="Zimin A.V."/>
            <person name="Puiu D."/>
            <person name="Shumante A."/>
            <person name="Alonge M."/>
            <person name="Salzberg S.L."/>
        </authorList>
    </citation>
    <scope>NUCLEOTIDE SEQUENCE</scope>
    <source>
        <tissue evidence="2">Leaf</tissue>
    </source>
</reference>
<dbReference type="Proteomes" id="UP000815260">
    <property type="component" value="Chromosome 3B"/>
</dbReference>
<feature type="compositionally biased region" description="Basic and acidic residues" evidence="1">
    <location>
        <begin position="9"/>
        <end position="18"/>
    </location>
</feature>
<comment type="caution">
    <text evidence="2">The sequence shown here is derived from an EMBL/GenBank/DDBJ whole genome shotgun (WGS) entry which is preliminary data.</text>
</comment>
<feature type="region of interest" description="Disordered" evidence="1">
    <location>
        <begin position="1"/>
        <end position="60"/>
    </location>
</feature>
<evidence type="ECO:0000256" key="1">
    <source>
        <dbReference type="SAM" id="MobiDB-lite"/>
    </source>
</evidence>
<protein>
    <submittedName>
        <fullName evidence="2">Uncharacterized protein</fullName>
    </submittedName>
</protein>
<evidence type="ECO:0000313" key="2">
    <source>
        <dbReference type="EMBL" id="KAF7031808.1"/>
    </source>
</evidence>
<feature type="compositionally biased region" description="Acidic residues" evidence="1">
    <location>
        <begin position="19"/>
        <end position="28"/>
    </location>
</feature>
<dbReference type="EMBL" id="CM022218">
    <property type="protein sequence ID" value="KAF7031808.1"/>
    <property type="molecule type" value="Genomic_DNA"/>
</dbReference>